<proteinExistence type="predicted"/>
<dbReference type="AlphaFoldDB" id="A0A6M3LGU5"/>
<name>A0A6M3LGU5_9ZZZZ</name>
<evidence type="ECO:0000313" key="1">
    <source>
        <dbReference type="EMBL" id="QJA93643.1"/>
    </source>
</evidence>
<reference evidence="1" key="1">
    <citation type="submission" date="2020-03" db="EMBL/GenBank/DDBJ databases">
        <title>The deep terrestrial virosphere.</title>
        <authorList>
            <person name="Holmfeldt K."/>
            <person name="Nilsson E."/>
            <person name="Simone D."/>
            <person name="Lopez-Fernandez M."/>
            <person name="Wu X."/>
            <person name="de Brujin I."/>
            <person name="Lundin D."/>
            <person name="Andersson A."/>
            <person name="Bertilsson S."/>
            <person name="Dopson M."/>
        </authorList>
    </citation>
    <scope>NUCLEOTIDE SEQUENCE</scope>
    <source>
        <strain evidence="1">MM415B04169</strain>
    </source>
</reference>
<dbReference type="EMBL" id="MT143165">
    <property type="protein sequence ID" value="QJA93643.1"/>
    <property type="molecule type" value="Genomic_DNA"/>
</dbReference>
<organism evidence="1">
    <name type="scientific">viral metagenome</name>
    <dbReference type="NCBI Taxonomy" id="1070528"/>
    <lineage>
        <taxon>unclassified sequences</taxon>
        <taxon>metagenomes</taxon>
        <taxon>organismal metagenomes</taxon>
    </lineage>
</organism>
<sequence length="75" mass="8611">MKDKKKAGTITRDIEIPVQVTYRYYPAEPMTYHDPGHPAWVEYETAMPSREDIAQAIEFDADGIEQACFDDAEED</sequence>
<gene>
    <name evidence="1" type="ORF">MM415B04169_0012</name>
</gene>
<accession>A0A6M3LGU5</accession>
<protein>
    <submittedName>
        <fullName evidence="1">Uncharacterized protein</fullName>
    </submittedName>
</protein>